<protein>
    <recommendedName>
        <fullName evidence="3">Lipoprotein</fullName>
    </recommendedName>
</protein>
<dbReference type="Proteomes" id="UP000662770">
    <property type="component" value="Chromosome"/>
</dbReference>
<dbReference type="RefSeq" id="WP_207354217.1">
    <property type="nucleotide sequence ID" value="NZ_CP071503.1"/>
</dbReference>
<name>A0ABX7QNN5_9GAMM</name>
<organism evidence="1 2">
    <name type="scientific">Shewanella avicenniae</name>
    <dbReference type="NCBI Taxonomy" id="2814294"/>
    <lineage>
        <taxon>Bacteria</taxon>
        <taxon>Pseudomonadati</taxon>
        <taxon>Pseudomonadota</taxon>
        <taxon>Gammaproteobacteria</taxon>
        <taxon>Alteromonadales</taxon>
        <taxon>Shewanellaceae</taxon>
        <taxon>Shewanella</taxon>
    </lineage>
</organism>
<evidence type="ECO:0008006" key="3">
    <source>
        <dbReference type="Google" id="ProtNLM"/>
    </source>
</evidence>
<gene>
    <name evidence="1" type="ORF">JYB87_14720</name>
</gene>
<dbReference type="EMBL" id="CP071503">
    <property type="protein sequence ID" value="QSX32979.1"/>
    <property type="molecule type" value="Genomic_DNA"/>
</dbReference>
<evidence type="ECO:0000313" key="1">
    <source>
        <dbReference type="EMBL" id="QSX32979.1"/>
    </source>
</evidence>
<proteinExistence type="predicted"/>
<evidence type="ECO:0000313" key="2">
    <source>
        <dbReference type="Proteomes" id="UP000662770"/>
    </source>
</evidence>
<sequence length="114" mass="12227">MSYPLSAGSCRLSRSIILRGLGLSLIGMLSGCIQSQARPCHNADCLYSVAEYAVNKAVAEEVYSPEINKAIYGPKAPTTSALPDGCASLSSEKKQQECFKQAKELAEAMQPKKQ</sequence>
<keyword evidence="2" id="KW-1185">Reference proteome</keyword>
<reference evidence="1 2" key="1">
    <citation type="submission" date="2021-03" db="EMBL/GenBank/DDBJ databases">
        <title>Novel species identification of genus Shewanella.</title>
        <authorList>
            <person name="Liu G."/>
            <person name="Zhang Q."/>
        </authorList>
    </citation>
    <scope>NUCLEOTIDE SEQUENCE [LARGE SCALE GENOMIC DNA]</scope>
    <source>
        <strain evidence="1 2">FJAT-51800</strain>
    </source>
</reference>
<accession>A0ABX7QNN5</accession>